<dbReference type="InterPro" id="IPR022637">
    <property type="entry name" value="DNA_polIII_beta_cen"/>
</dbReference>
<evidence type="ECO:0000256" key="2">
    <source>
        <dbReference type="ARBA" id="ARBA00010752"/>
    </source>
</evidence>
<evidence type="ECO:0000313" key="14">
    <source>
        <dbReference type="EMBL" id="MBM6703095.1"/>
    </source>
</evidence>
<feature type="domain" description="DNA polymerase III beta sliding clamp N-terminal" evidence="11">
    <location>
        <begin position="4"/>
        <end position="121"/>
    </location>
</feature>
<evidence type="ECO:0000259" key="13">
    <source>
        <dbReference type="Pfam" id="PF02768"/>
    </source>
</evidence>
<comment type="subunit">
    <text evidence="10">Forms a ring-shaped head-to-tail homodimer around DNA.</text>
</comment>
<comment type="function">
    <text evidence="10">Confers DNA tethering and processivity to DNA polymerases and other proteins. Acts as a clamp, forming a ring around DNA (a reaction catalyzed by the clamp-loading complex) which diffuses in an ATP-independent manner freely and bidirectionally along dsDNA. Initially characterized for its ability to contact the catalytic subunit of DNA polymerase III (Pol III), a complex, multichain enzyme responsible for most of the replicative synthesis in bacteria; Pol III exhibits 3'-5' exonuclease proofreading activity. The beta chain is required for initiation of replication as well as for processivity of DNA replication.</text>
</comment>
<dbReference type="GO" id="GO:0003887">
    <property type="term" value="F:DNA-directed DNA polymerase activity"/>
    <property type="evidence" value="ECO:0007669"/>
    <property type="project" value="UniProtKB-EC"/>
</dbReference>
<evidence type="ECO:0000256" key="5">
    <source>
        <dbReference type="ARBA" id="ARBA00022679"/>
    </source>
</evidence>
<keyword evidence="6 10" id="KW-0548">Nucleotidyltransferase</keyword>
<comment type="subcellular location">
    <subcellularLocation>
        <location evidence="1 10">Cytoplasm</location>
    </subcellularLocation>
</comment>
<dbReference type="Pfam" id="PF02768">
    <property type="entry name" value="DNA_pol3_beta_3"/>
    <property type="match status" value="1"/>
</dbReference>
<dbReference type="InterPro" id="IPR001001">
    <property type="entry name" value="DNA_polIII_beta"/>
</dbReference>
<dbReference type="Proteomes" id="UP000715095">
    <property type="component" value="Unassembled WGS sequence"/>
</dbReference>
<dbReference type="Pfam" id="PF00712">
    <property type="entry name" value="DNA_pol3_beta"/>
    <property type="match status" value="1"/>
</dbReference>
<feature type="domain" description="DNA polymerase III beta sliding clamp C-terminal" evidence="13">
    <location>
        <begin position="261"/>
        <end position="372"/>
    </location>
</feature>
<gene>
    <name evidence="14" type="ORF">H6A60_01010</name>
</gene>
<evidence type="ECO:0000259" key="12">
    <source>
        <dbReference type="Pfam" id="PF02767"/>
    </source>
</evidence>
<dbReference type="SMART" id="SM00480">
    <property type="entry name" value="POL3Bc"/>
    <property type="match status" value="1"/>
</dbReference>
<dbReference type="EMBL" id="JACJJC010000001">
    <property type="protein sequence ID" value="MBM6703095.1"/>
    <property type="molecule type" value="Genomic_DNA"/>
</dbReference>
<dbReference type="NCBIfam" id="TIGR00663">
    <property type="entry name" value="dnan"/>
    <property type="match status" value="1"/>
</dbReference>
<comment type="caution">
    <text evidence="14">The sequence shown here is derived from an EMBL/GenBank/DDBJ whole genome shotgun (WGS) entry which is preliminary data.</text>
</comment>
<dbReference type="PANTHER" id="PTHR30478:SF0">
    <property type="entry name" value="BETA SLIDING CLAMP"/>
    <property type="match status" value="1"/>
</dbReference>
<evidence type="ECO:0000256" key="9">
    <source>
        <dbReference type="ARBA" id="ARBA00023125"/>
    </source>
</evidence>
<organism evidence="14 15">
    <name type="scientific">Sutterella massiliensis</name>
    <dbReference type="NCBI Taxonomy" id="1816689"/>
    <lineage>
        <taxon>Bacteria</taxon>
        <taxon>Pseudomonadati</taxon>
        <taxon>Pseudomonadota</taxon>
        <taxon>Betaproteobacteria</taxon>
        <taxon>Burkholderiales</taxon>
        <taxon>Sutterellaceae</taxon>
        <taxon>Sutterella</taxon>
    </lineage>
</organism>
<reference evidence="14 15" key="1">
    <citation type="journal article" date="2021" name="Sci. Rep.">
        <title>The distribution of antibiotic resistance genes in chicken gut microbiota commensals.</title>
        <authorList>
            <person name="Juricova H."/>
            <person name="Matiasovicova J."/>
            <person name="Kubasova T."/>
            <person name="Cejkova D."/>
            <person name="Rychlik I."/>
        </authorList>
    </citation>
    <scope>NUCLEOTIDE SEQUENCE [LARGE SCALE GENOMIC DNA]</scope>
    <source>
        <strain evidence="14 15">An829</strain>
    </source>
</reference>
<keyword evidence="9" id="KW-0238">DNA-binding</keyword>
<dbReference type="SUPFAM" id="SSF55979">
    <property type="entry name" value="DNA clamp"/>
    <property type="match status" value="3"/>
</dbReference>
<evidence type="ECO:0000256" key="1">
    <source>
        <dbReference type="ARBA" id="ARBA00004496"/>
    </source>
</evidence>
<evidence type="ECO:0000256" key="6">
    <source>
        <dbReference type="ARBA" id="ARBA00022695"/>
    </source>
</evidence>
<evidence type="ECO:0000313" key="15">
    <source>
        <dbReference type="Proteomes" id="UP000715095"/>
    </source>
</evidence>
<keyword evidence="4 10" id="KW-0963">Cytoplasm</keyword>
<dbReference type="InterPro" id="IPR022634">
    <property type="entry name" value="DNA_polIII_beta_N"/>
</dbReference>
<sequence>MKFIRCTCENLSTPVKTVAGIVERNQSLPVVSNILIEQKGANVRFTTTDLDIQIQTHAPVGVEGTEMSCTVSAQKLGEIINSFKGQEPIELEIDDENRITLSSKSGQFNMQTLPVRDFPVIAGNDWLVDFQIEAKTLRYLLSMTSFAMANKDIRYFLNGVLMIVESGTVKCVATDTHRLAYCDAPVDGIPELEKPIKVTIPRKTVRELLRILPEDETPVEVRLSSSQCAFEFGAVEFLSKLVDGQFPDYAKVMPTLEINSQPVNVNREDLITALRRVQILTNEKFHGVRWLLSKNQLLIQGSNSEQEEANQVININWTWNDLDIGFNVVYLLDVLTALKNTEVTFHFAATPKSVLLTMPDSMNFQYVIMPMRI</sequence>
<dbReference type="PIRSF" id="PIRSF000804">
    <property type="entry name" value="DNA_pol_III_b"/>
    <property type="match status" value="1"/>
</dbReference>
<evidence type="ECO:0000259" key="11">
    <source>
        <dbReference type="Pfam" id="PF00712"/>
    </source>
</evidence>
<dbReference type="RefSeq" id="WP_205101476.1">
    <property type="nucleotide sequence ID" value="NZ_JACJJC010000001.1"/>
</dbReference>
<dbReference type="Gene3D" id="3.70.10.10">
    <property type="match status" value="1"/>
</dbReference>
<dbReference type="InterPro" id="IPR046938">
    <property type="entry name" value="DNA_clamp_sf"/>
</dbReference>
<keyword evidence="8 10" id="KW-0239">DNA-directed DNA polymerase</keyword>
<keyword evidence="7 10" id="KW-0235">DNA replication</keyword>
<dbReference type="Pfam" id="PF02767">
    <property type="entry name" value="DNA_pol3_beta_2"/>
    <property type="match status" value="1"/>
</dbReference>
<keyword evidence="5 10" id="KW-0808">Transferase</keyword>
<evidence type="ECO:0000256" key="10">
    <source>
        <dbReference type="PIRNR" id="PIRNR000804"/>
    </source>
</evidence>
<feature type="domain" description="DNA polymerase III beta sliding clamp central" evidence="12">
    <location>
        <begin position="131"/>
        <end position="248"/>
    </location>
</feature>
<accession>A0ABS2DP28</accession>
<evidence type="ECO:0000256" key="4">
    <source>
        <dbReference type="ARBA" id="ARBA00022490"/>
    </source>
</evidence>
<protein>
    <recommendedName>
        <fullName evidence="3 10">Beta sliding clamp</fullName>
    </recommendedName>
</protein>
<dbReference type="CDD" id="cd00140">
    <property type="entry name" value="beta_clamp"/>
    <property type="match status" value="1"/>
</dbReference>
<name>A0ABS2DP28_9BURK</name>
<evidence type="ECO:0000256" key="7">
    <source>
        <dbReference type="ARBA" id="ARBA00022705"/>
    </source>
</evidence>
<comment type="similarity">
    <text evidence="2 10">Belongs to the beta sliding clamp family.</text>
</comment>
<keyword evidence="15" id="KW-1185">Reference proteome</keyword>
<evidence type="ECO:0000256" key="3">
    <source>
        <dbReference type="ARBA" id="ARBA00021035"/>
    </source>
</evidence>
<evidence type="ECO:0000256" key="8">
    <source>
        <dbReference type="ARBA" id="ARBA00022932"/>
    </source>
</evidence>
<proteinExistence type="inferred from homology"/>
<dbReference type="InterPro" id="IPR022635">
    <property type="entry name" value="DNA_polIII_beta_C"/>
</dbReference>
<dbReference type="PANTHER" id="PTHR30478">
    <property type="entry name" value="DNA POLYMERASE III SUBUNIT BETA"/>
    <property type="match status" value="1"/>
</dbReference>
<dbReference type="Gene3D" id="3.10.150.10">
    <property type="entry name" value="DNA Polymerase III, subunit A, domain 2"/>
    <property type="match status" value="1"/>
</dbReference>